<evidence type="ECO:0000256" key="7">
    <source>
        <dbReference type="ARBA" id="ARBA00022723"/>
    </source>
</evidence>
<dbReference type="GO" id="GO:0005524">
    <property type="term" value="F:ATP binding"/>
    <property type="evidence" value="ECO:0007669"/>
    <property type="project" value="UniProtKB-UniRule"/>
</dbReference>
<keyword evidence="21" id="KW-1185">Reference proteome</keyword>
<dbReference type="SUPFAM" id="SSF54991">
    <property type="entry name" value="Anticodon-binding domain of PheRS"/>
    <property type="match status" value="1"/>
</dbReference>
<comment type="cofactor">
    <cofactor evidence="15">
        <name>Mg(2+)</name>
        <dbReference type="ChEBI" id="CHEBI:18420"/>
    </cofactor>
    <text evidence="15">Binds 2 magnesium ions per tetramer.</text>
</comment>
<keyword evidence="7 15" id="KW-0479">Metal-binding</keyword>
<dbReference type="Pfam" id="PF17759">
    <property type="entry name" value="tRNA_synthFbeta"/>
    <property type="match status" value="1"/>
</dbReference>
<dbReference type="InterPro" id="IPR045864">
    <property type="entry name" value="aa-tRNA-synth_II/BPL/LPL"/>
</dbReference>
<evidence type="ECO:0000259" key="17">
    <source>
        <dbReference type="PROSITE" id="PS50886"/>
    </source>
</evidence>
<evidence type="ECO:0000313" key="21">
    <source>
        <dbReference type="Proteomes" id="UP001319180"/>
    </source>
</evidence>
<dbReference type="NCBIfam" id="TIGR00472">
    <property type="entry name" value="pheT_bact"/>
    <property type="match status" value="1"/>
</dbReference>
<dbReference type="SMART" id="SM00874">
    <property type="entry name" value="B5"/>
    <property type="match status" value="1"/>
</dbReference>
<feature type="binding site" evidence="15">
    <location>
        <position position="467"/>
    </location>
    <ligand>
        <name>Mg(2+)</name>
        <dbReference type="ChEBI" id="CHEBI:18420"/>
        <note>shared with alpha subunit</note>
    </ligand>
</feature>
<dbReference type="PANTHER" id="PTHR10947">
    <property type="entry name" value="PHENYLALANYL-TRNA SYNTHETASE BETA CHAIN AND LEUCINE-RICH REPEAT-CONTAINING PROTEIN 47"/>
    <property type="match status" value="1"/>
</dbReference>
<keyword evidence="5 16" id="KW-0820">tRNA-binding</keyword>
<reference evidence="20 21" key="1">
    <citation type="submission" date="2021-05" db="EMBL/GenBank/DDBJ databases">
        <title>A Polyphasic approach of four new species of the genus Ohtaekwangia: Ohtaekwangia histidinii sp. nov., Ohtaekwangia cretensis sp. nov., Ohtaekwangia indiensis sp. nov., Ohtaekwangia reichenbachii sp. nov. from diverse environment.</title>
        <authorList>
            <person name="Octaviana S."/>
        </authorList>
    </citation>
    <scope>NUCLEOTIDE SEQUENCE [LARGE SCALE GENOMIC DNA]</scope>
    <source>
        <strain evidence="20 21">PWU37</strain>
    </source>
</reference>
<comment type="similarity">
    <text evidence="2 15">Belongs to the phenylalanyl-tRNA synthetase beta subunit family. Type 1 subfamily.</text>
</comment>
<dbReference type="PROSITE" id="PS50886">
    <property type="entry name" value="TRBD"/>
    <property type="match status" value="1"/>
</dbReference>
<dbReference type="Gene3D" id="3.50.40.10">
    <property type="entry name" value="Phenylalanyl-trna Synthetase, Chain B, domain 3"/>
    <property type="match status" value="1"/>
</dbReference>
<keyword evidence="10 15" id="KW-0460">Magnesium</keyword>
<dbReference type="GO" id="GO:0004826">
    <property type="term" value="F:phenylalanine-tRNA ligase activity"/>
    <property type="evidence" value="ECO:0007669"/>
    <property type="project" value="UniProtKB-UniRule"/>
</dbReference>
<feature type="binding site" evidence="15">
    <location>
        <position position="473"/>
    </location>
    <ligand>
        <name>Mg(2+)</name>
        <dbReference type="ChEBI" id="CHEBI:18420"/>
        <note>shared with alpha subunit</note>
    </ligand>
</feature>
<evidence type="ECO:0000259" key="19">
    <source>
        <dbReference type="PROSITE" id="PS51483"/>
    </source>
</evidence>
<dbReference type="PROSITE" id="PS51447">
    <property type="entry name" value="FDX_ACB"/>
    <property type="match status" value="1"/>
</dbReference>
<evidence type="ECO:0000256" key="10">
    <source>
        <dbReference type="ARBA" id="ARBA00022842"/>
    </source>
</evidence>
<keyword evidence="9 15" id="KW-0067">ATP-binding</keyword>
<name>A0AAP2DD65_9BACT</name>
<dbReference type="Gene3D" id="3.30.930.10">
    <property type="entry name" value="Bira Bifunctional Protein, Domain 2"/>
    <property type="match status" value="1"/>
</dbReference>
<evidence type="ECO:0000256" key="11">
    <source>
        <dbReference type="ARBA" id="ARBA00022884"/>
    </source>
</evidence>
<dbReference type="FunFam" id="2.40.50.140:FF:000045">
    <property type="entry name" value="Phenylalanine--tRNA ligase beta subunit"/>
    <property type="match status" value="1"/>
</dbReference>
<accession>A0AAP2DD65</accession>
<dbReference type="Pfam" id="PF03483">
    <property type="entry name" value="B3_4"/>
    <property type="match status" value="1"/>
</dbReference>
<sequence length="808" mass="89671">MTISYNWLKEYIDIPENAEDIGKVLTSTGLEVEKVEEHETVKGGLKGLVLGTVLTCSRHPNADKLSLTTVDVGGERPLSIVCGAPNVAAGQKVVVAVPGATIHPTHGEPFTIKLAKIRGEQSEGMICAEDEIGLGESHAGIIVLTSPEALALPNGTPAAQFYNIESDYIFEIGLTPNRADAASHIGVARDIRASRKRAIRWPSVDRFQVDNRDLTITVSVEAAQACPRYSGVTLTGVTVSESPTWLKNRLLAIGISPINNIVDITNFICHELGQPMHAFDADKITGKKVLVKTLPAGTKFTTLDNKERTLLATDLMICNAEEGMCIAGIFGGATSGITELTKNIFLESAYFSPDSVRKSSQHHQLKTDASFRFERGTDPEITVYALKRAALLIQEIAGGKISSDITDVYPAAIGRRTIVVKDKHVDRLIGKNIPREEVFAILEALDIQIIDKQTDQYTVSVPPYRVDVAQEADVVEEILRIYGFNNIPLSDTARTDFLAEFPVKSIDKYKRSIGELLVGNGFYEIWTNSLTNKAYQEKHQLTFTGSPVEILNKLSEEQGVLRQSLLFSGLEVCAYNINRRQRDLKLYEFGKIYYKDGSKYHEEDRLSLFMTGNVETENWRHKTQPVTYYDLGQHVQHILLKSGISSVKQETIEHQLLEYGSKLLRGNTEIGTLGKVKTALLKDFGIKQEIFFADLNTSLLFQSATPKLVIQEVAKFPEVRRDLSLVLDRQVHFGEISSLVMATEKRLIKDIIAFDVYEGENIPSGKKAYALGFTLLDETKTLTDDEIEKTMTRLMEAFETKLGAVIRK</sequence>
<dbReference type="InterPro" id="IPR005146">
    <property type="entry name" value="B3/B4_tRNA-bd"/>
</dbReference>
<comment type="caution">
    <text evidence="20">The sequence shown here is derived from an EMBL/GenBank/DDBJ whole genome shotgun (WGS) entry which is preliminary data.</text>
</comment>
<keyword evidence="4 15" id="KW-0963">Cytoplasm</keyword>
<evidence type="ECO:0000256" key="13">
    <source>
        <dbReference type="ARBA" id="ARBA00023146"/>
    </source>
</evidence>
<evidence type="ECO:0000256" key="2">
    <source>
        <dbReference type="ARBA" id="ARBA00008653"/>
    </source>
</evidence>
<dbReference type="SMART" id="SM00873">
    <property type="entry name" value="B3_4"/>
    <property type="match status" value="1"/>
</dbReference>
<dbReference type="InterPro" id="IPR036690">
    <property type="entry name" value="Fdx_antiC-bd_sf"/>
</dbReference>
<dbReference type="InterPro" id="IPR020825">
    <property type="entry name" value="Phe-tRNA_synthase-like_B3/B4"/>
</dbReference>
<feature type="binding site" evidence="15">
    <location>
        <position position="476"/>
    </location>
    <ligand>
        <name>Mg(2+)</name>
        <dbReference type="ChEBI" id="CHEBI:18420"/>
        <note>shared with alpha subunit</note>
    </ligand>
</feature>
<evidence type="ECO:0000256" key="16">
    <source>
        <dbReference type="PROSITE-ProRule" id="PRU00209"/>
    </source>
</evidence>
<feature type="binding site" evidence="15">
    <location>
        <position position="477"/>
    </location>
    <ligand>
        <name>Mg(2+)</name>
        <dbReference type="ChEBI" id="CHEBI:18420"/>
        <note>shared with alpha subunit</note>
    </ligand>
</feature>
<dbReference type="Gene3D" id="3.30.70.380">
    <property type="entry name" value="Ferrodoxin-fold anticodon-binding domain"/>
    <property type="match status" value="1"/>
</dbReference>
<dbReference type="GO" id="GO:0000049">
    <property type="term" value="F:tRNA binding"/>
    <property type="evidence" value="ECO:0007669"/>
    <property type="project" value="UniProtKB-UniRule"/>
</dbReference>
<dbReference type="InterPro" id="IPR012340">
    <property type="entry name" value="NA-bd_OB-fold"/>
</dbReference>
<evidence type="ECO:0000256" key="4">
    <source>
        <dbReference type="ARBA" id="ARBA00022490"/>
    </source>
</evidence>
<dbReference type="EC" id="6.1.1.20" evidence="15"/>
<dbReference type="InterPro" id="IPR009061">
    <property type="entry name" value="DNA-bd_dom_put_sf"/>
</dbReference>
<feature type="domain" description="FDX-ACB" evidence="18">
    <location>
        <begin position="714"/>
        <end position="807"/>
    </location>
</feature>
<evidence type="ECO:0000313" key="20">
    <source>
        <dbReference type="EMBL" id="MBT1689593.1"/>
    </source>
</evidence>
<dbReference type="CDD" id="cd00769">
    <property type="entry name" value="PheRS_beta_core"/>
    <property type="match status" value="1"/>
</dbReference>
<dbReference type="InterPro" id="IPR033714">
    <property type="entry name" value="tRNA_bind_bactPheRS"/>
</dbReference>
<protein>
    <recommendedName>
        <fullName evidence="15">Phenylalanine--tRNA ligase beta subunit</fullName>
        <ecNumber evidence="15">6.1.1.20</ecNumber>
    </recommendedName>
    <alternativeName>
        <fullName evidence="15">Phenylalanyl-tRNA synthetase beta subunit</fullName>
        <shortName evidence="15">PheRS</shortName>
    </alternativeName>
</protein>
<evidence type="ECO:0000256" key="15">
    <source>
        <dbReference type="HAMAP-Rule" id="MF_00283"/>
    </source>
</evidence>
<dbReference type="FunFam" id="3.50.40.10:FF:000001">
    <property type="entry name" value="Phenylalanine--tRNA ligase beta subunit"/>
    <property type="match status" value="1"/>
</dbReference>
<feature type="domain" description="B5" evidence="19">
    <location>
        <begin position="413"/>
        <end position="489"/>
    </location>
</feature>
<dbReference type="EMBL" id="JAHESC010000044">
    <property type="protein sequence ID" value="MBT1689593.1"/>
    <property type="molecule type" value="Genomic_DNA"/>
</dbReference>
<dbReference type="SMART" id="SM00896">
    <property type="entry name" value="FDX-ACB"/>
    <property type="match status" value="1"/>
</dbReference>
<dbReference type="SUPFAM" id="SSF55681">
    <property type="entry name" value="Class II aaRS and biotin synthetases"/>
    <property type="match status" value="1"/>
</dbReference>
<evidence type="ECO:0000256" key="8">
    <source>
        <dbReference type="ARBA" id="ARBA00022741"/>
    </source>
</evidence>
<evidence type="ECO:0000256" key="14">
    <source>
        <dbReference type="ARBA" id="ARBA00049255"/>
    </source>
</evidence>
<dbReference type="HAMAP" id="MF_00283">
    <property type="entry name" value="Phe_tRNA_synth_beta1"/>
    <property type="match status" value="1"/>
</dbReference>
<dbReference type="SUPFAM" id="SSF46955">
    <property type="entry name" value="Putative DNA-binding domain"/>
    <property type="match status" value="1"/>
</dbReference>
<keyword evidence="12 15" id="KW-0648">Protein biosynthesis</keyword>
<dbReference type="GO" id="GO:0006432">
    <property type="term" value="P:phenylalanyl-tRNA aminoacylation"/>
    <property type="evidence" value="ECO:0007669"/>
    <property type="project" value="UniProtKB-UniRule"/>
</dbReference>
<dbReference type="Pfam" id="PF03484">
    <property type="entry name" value="B5"/>
    <property type="match status" value="1"/>
</dbReference>
<dbReference type="PANTHER" id="PTHR10947:SF0">
    <property type="entry name" value="PHENYLALANINE--TRNA LIGASE BETA SUBUNIT"/>
    <property type="match status" value="1"/>
</dbReference>
<dbReference type="FunFam" id="3.30.70.380:FF:000001">
    <property type="entry name" value="Phenylalanine--tRNA ligase beta subunit"/>
    <property type="match status" value="1"/>
</dbReference>
<dbReference type="Pfam" id="PF03147">
    <property type="entry name" value="FDX-ACB"/>
    <property type="match status" value="1"/>
</dbReference>
<keyword evidence="13 15" id="KW-0030">Aminoacyl-tRNA synthetase</keyword>
<dbReference type="SUPFAM" id="SSF50249">
    <property type="entry name" value="Nucleic acid-binding proteins"/>
    <property type="match status" value="1"/>
</dbReference>
<evidence type="ECO:0000259" key="18">
    <source>
        <dbReference type="PROSITE" id="PS51447"/>
    </source>
</evidence>
<evidence type="ECO:0000256" key="6">
    <source>
        <dbReference type="ARBA" id="ARBA00022598"/>
    </source>
</evidence>
<dbReference type="InterPro" id="IPR005147">
    <property type="entry name" value="tRNA_synthase_B5-dom"/>
</dbReference>
<dbReference type="InterPro" id="IPR002547">
    <property type="entry name" value="tRNA-bd_dom"/>
</dbReference>
<keyword evidence="6 15" id="KW-0436">Ligase</keyword>
<dbReference type="GO" id="GO:0009328">
    <property type="term" value="C:phenylalanine-tRNA ligase complex"/>
    <property type="evidence" value="ECO:0007669"/>
    <property type="project" value="TreeGrafter"/>
</dbReference>
<keyword evidence="8 15" id="KW-0547">Nucleotide-binding</keyword>
<comment type="subunit">
    <text evidence="3 15">Tetramer of two alpha and two beta subunits.</text>
</comment>
<proteinExistence type="inferred from homology"/>
<comment type="catalytic activity">
    <reaction evidence="14 15">
        <text>tRNA(Phe) + L-phenylalanine + ATP = L-phenylalanyl-tRNA(Phe) + AMP + diphosphate + H(+)</text>
        <dbReference type="Rhea" id="RHEA:19413"/>
        <dbReference type="Rhea" id="RHEA-COMP:9668"/>
        <dbReference type="Rhea" id="RHEA-COMP:9699"/>
        <dbReference type="ChEBI" id="CHEBI:15378"/>
        <dbReference type="ChEBI" id="CHEBI:30616"/>
        <dbReference type="ChEBI" id="CHEBI:33019"/>
        <dbReference type="ChEBI" id="CHEBI:58095"/>
        <dbReference type="ChEBI" id="CHEBI:78442"/>
        <dbReference type="ChEBI" id="CHEBI:78531"/>
        <dbReference type="ChEBI" id="CHEBI:456215"/>
        <dbReference type="EC" id="6.1.1.20"/>
    </reaction>
</comment>
<dbReference type="InterPro" id="IPR041616">
    <property type="entry name" value="PheRS_beta_core"/>
</dbReference>
<dbReference type="Gene3D" id="3.30.56.10">
    <property type="match status" value="2"/>
</dbReference>
<dbReference type="InterPro" id="IPR004532">
    <property type="entry name" value="Phe-tRNA-ligase_IIc_bsu_bact"/>
</dbReference>
<dbReference type="Gene3D" id="2.40.50.140">
    <property type="entry name" value="Nucleic acid-binding proteins"/>
    <property type="match status" value="1"/>
</dbReference>
<evidence type="ECO:0000256" key="3">
    <source>
        <dbReference type="ARBA" id="ARBA00011209"/>
    </source>
</evidence>
<dbReference type="AlphaFoldDB" id="A0AAP2DD65"/>
<dbReference type="InterPro" id="IPR045060">
    <property type="entry name" value="Phe-tRNA-ligase_IIc_bsu"/>
</dbReference>
<gene>
    <name evidence="15 20" type="primary">pheT</name>
    <name evidence="20" type="ORF">KK078_23720</name>
</gene>
<organism evidence="20 21">
    <name type="scientific">Dawidia soli</name>
    <dbReference type="NCBI Taxonomy" id="2782352"/>
    <lineage>
        <taxon>Bacteria</taxon>
        <taxon>Pseudomonadati</taxon>
        <taxon>Bacteroidota</taxon>
        <taxon>Cytophagia</taxon>
        <taxon>Cytophagales</taxon>
        <taxon>Chryseotaleaceae</taxon>
        <taxon>Dawidia</taxon>
    </lineage>
</organism>
<evidence type="ECO:0000256" key="12">
    <source>
        <dbReference type="ARBA" id="ARBA00022917"/>
    </source>
</evidence>
<evidence type="ECO:0000256" key="9">
    <source>
        <dbReference type="ARBA" id="ARBA00022840"/>
    </source>
</evidence>
<dbReference type="CDD" id="cd02796">
    <property type="entry name" value="tRNA_bind_bactPheRS"/>
    <property type="match status" value="1"/>
</dbReference>
<evidence type="ECO:0000256" key="5">
    <source>
        <dbReference type="ARBA" id="ARBA00022555"/>
    </source>
</evidence>
<dbReference type="Proteomes" id="UP001319180">
    <property type="component" value="Unassembled WGS sequence"/>
</dbReference>
<dbReference type="Pfam" id="PF01588">
    <property type="entry name" value="tRNA_bind"/>
    <property type="match status" value="1"/>
</dbReference>
<comment type="subcellular location">
    <subcellularLocation>
        <location evidence="1 15">Cytoplasm</location>
    </subcellularLocation>
</comment>
<dbReference type="InterPro" id="IPR005121">
    <property type="entry name" value="Fdx_antiC-bd"/>
</dbReference>
<evidence type="ECO:0000256" key="1">
    <source>
        <dbReference type="ARBA" id="ARBA00004496"/>
    </source>
</evidence>
<feature type="domain" description="TRNA-binding" evidence="17">
    <location>
        <begin position="42"/>
        <end position="159"/>
    </location>
</feature>
<dbReference type="SUPFAM" id="SSF56037">
    <property type="entry name" value="PheT/TilS domain"/>
    <property type="match status" value="1"/>
</dbReference>
<dbReference type="RefSeq" id="WP_254092814.1">
    <property type="nucleotide sequence ID" value="NZ_JAHESC010000044.1"/>
</dbReference>
<dbReference type="GO" id="GO:0000287">
    <property type="term" value="F:magnesium ion binding"/>
    <property type="evidence" value="ECO:0007669"/>
    <property type="project" value="UniProtKB-UniRule"/>
</dbReference>
<dbReference type="PROSITE" id="PS51483">
    <property type="entry name" value="B5"/>
    <property type="match status" value="1"/>
</dbReference>
<keyword evidence="11 16" id="KW-0694">RNA-binding</keyword>